<sequence>MNIQKLRDAIGTIAPDRFSDYLAATGWREDGKVEALAGVWHRPESTNYSHEVIQPKVTSVRGYFQRLKEALDAVAVYEQCEVSNVIDRIQNFFSDMVKIRVEYSDVKNGSIPLDDGVLLVEKSRDLLVATTMSAFKKQKYFSGNRSQEVQDYIDQLRLGQTEVGSFVVNVLAPISHASERQQDSEEISVGRAVTINLARSLSAMRESILEFERSENLFSFEGAVQRGASANLCDALIGLSGISNTRDLTVTIRPGAGEVDGQEFPLVHYFEARLVPYLKSASEFYKGNYVIKNYQVFGVVTGMKHQQYEDFGIISVRSLVNGTERVVSIQLQMAEYWDSLNAHAEGKSISCVGDLSVNPRSAQLLNPSKFTVDGAEDLFDA</sequence>
<dbReference type="EMBL" id="JAJOZI010000127">
    <property type="protein sequence ID" value="MCD7040988.1"/>
    <property type="molecule type" value="Genomic_DNA"/>
</dbReference>
<accession>A0ABS8QZZ6</accession>
<reference evidence="1 2" key="2">
    <citation type="journal article" date="2023" name="Plant Pathol.">
        <title>Dismantling and reorganizing Pseudomonas marginalis sensu#lato.</title>
        <authorList>
            <person name="Sawada H."/>
            <person name="Fujikawa T."/>
            <person name="Satou M."/>
        </authorList>
    </citation>
    <scope>NUCLEOTIDE SEQUENCE [LARGE SCALE GENOMIC DNA]</scope>
    <source>
        <strain evidence="1 2">MAFF 311096</strain>
    </source>
</reference>
<dbReference type="RefSeq" id="WP_231809321.1">
    <property type="nucleotide sequence ID" value="NZ_JAJOZG010000006.1"/>
</dbReference>
<proteinExistence type="predicted"/>
<dbReference type="Proteomes" id="UP001154922">
    <property type="component" value="Unassembled WGS sequence"/>
</dbReference>
<protein>
    <submittedName>
        <fullName evidence="1">Uncharacterized protein</fullName>
    </submittedName>
</protein>
<comment type="caution">
    <text evidence="1">The sequence shown here is derived from an EMBL/GenBank/DDBJ whole genome shotgun (WGS) entry which is preliminary data.</text>
</comment>
<organism evidence="1 2">
    <name type="scientific">Pseudomonas petroselini</name>
    <dbReference type="NCBI Taxonomy" id="2899822"/>
    <lineage>
        <taxon>Bacteria</taxon>
        <taxon>Pseudomonadati</taxon>
        <taxon>Pseudomonadota</taxon>
        <taxon>Gammaproteobacteria</taxon>
        <taxon>Pseudomonadales</taxon>
        <taxon>Pseudomonadaceae</taxon>
        <taxon>Pseudomonas</taxon>
    </lineage>
</organism>
<evidence type="ECO:0000313" key="2">
    <source>
        <dbReference type="Proteomes" id="UP001154922"/>
    </source>
</evidence>
<gene>
    <name evidence="1" type="ORF">LRQ20_22060</name>
</gene>
<keyword evidence="2" id="KW-1185">Reference proteome</keyword>
<name>A0ABS8QZZ6_9PSED</name>
<reference evidence="1 2" key="1">
    <citation type="journal article" date="2022" name="Int. J. Syst. Evol. Microbiol.">
        <title>Pseudomonas petroselini sp. nov., a pathogen causing bacterial rot of parsley in Japan.</title>
        <authorList>
            <person name="Sawada H."/>
            <person name="Fujikawa T."/>
            <person name="Osada S."/>
            <person name="Satou M."/>
        </authorList>
    </citation>
    <scope>NUCLEOTIDE SEQUENCE [LARGE SCALE GENOMIC DNA]</scope>
    <source>
        <strain evidence="1 2">MAFF 311096</strain>
    </source>
</reference>
<evidence type="ECO:0000313" key="1">
    <source>
        <dbReference type="EMBL" id="MCD7040988.1"/>
    </source>
</evidence>